<organism evidence="1 2">
    <name type="scientific">Microvirga flocculans</name>
    <dbReference type="NCBI Taxonomy" id="217168"/>
    <lineage>
        <taxon>Bacteria</taxon>
        <taxon>Pseudomonadati</taxon>
        <taxon>Pseudomonadota</taxon>
        <taxon>Alphaproteobacteria</taxon>
        <taxon>Hyphomicrobiales</taxon>
        <taxon>Methylobacteriaceae</taxon>
        <taxon>Microvirga</taxon>
    </lineage>
</organism>
<reference evidence="1 2" key="1">
    <citation type="submission" date="2020-08" db="EMBL/GenBank/DDBJ databases">
        <title>Genomic Encyclopedia of Type Strains, Phase IV (KMG-IV): sequencing the most valuable type-strain genomes for metagenomic binning, comparative biology and taxonomic classification.</title>
        <authorList>
            <person name="Goeker M."/>
        </authorList>
    </citation>
    <scope>NUCLEOTIDE SEQUENCE [LARGE SCALE GENOMIC DNA]</scope>
    <source>
        <strain evidence="1 2">DSM 15743</strain>
    </source>
</reference>
<proteinExistence type="predicted"/>
<name>A0A7W6IEV2_9HYPH</name>
<sequence>MAVFTVTVTSSSGVDLSFFFPGLIATREIGAGYNPTSGSASYYAVSNGVTDSSKYYNINTLGKNYSFPIGDGGLAGTITSATLSVTPAGGTETQLATLSIALGSGTTSLGGIPIPSLLDMTPNSILRLSNRLDSDGTKLILYGADGNDRLIGSQWGDTLDGRRGIDRLEGSGGDDLYYVDNALDVVTEYAGQGSDTVISTVNYRLAAGVSVESLQAFDSAGRLSLTGNAFSNRLFGNGSVNRLDGGAGNDQITGGSGKDVFMFTTKLSKTGNVDQILDFRVADDGIWLENGIFKGLGKAGNLAHPAKLKADAFHIGSRAHDATDRIIYNKTTGALYYDPDGTGSSSQIKFAQLTKGLKMTAADFFTI</sequence>
<accession>A0A7W6IEV2</accession>
<dbReference type="GO" id="GO:0005509">
    <property type="term" value="F:calcium ion binding"/>
    <property type="evidence" value="ECO:0007669"/>
    <property type="project" value="InterPro"/>
</dbReference>
<dbReference type="Gene3D" id="2.150.10.10">
    <property type="entry name" value="Serralysin-like metalloprotease, C-terminal"/>
    <property type="match status" value="1"/>
</dbReference>
<comment type="caution">
    <text evidence="1">The sequence shown here is derived from an EMBL/GenBank/DDBJ whole genome shotgun (WGS) entry which is preliminary data.</text>
</comment>
<protein>
    <submittedName>
        <fullName evidence="1">Ca2+-binding RTX toxin-like protein</fullName>
    </submittedName>
</protein>
<dbReference type="SUPFAM" id="SSF51120">
    <property type="entry name" value="beta-Roll"/>
    <property type="match status" value="1"/>
</dbReference>
<dbReference type="PRINTS" id="PR00313">
    <property type="entry name" value="CABNDNGRPT"/>
</dbReference>
<keyword evidence="2" id="KW-1185">Reference proteome</keyword>
<dbReference type="EMBL" id="JACIDC010000005">
    <property type="protein sequence ID" value="MBB4040205.1"/>
    <property type="molecule type" value="Genomic_DNA"/>
</dbReference>
<evidence type="ECO:0000313" key="1">
    <source>
        <dbReference type="EMBL" id="MBB4040205.1"/>
    </source>
</evidence>
<dbReference type="RefSeq" id="WP_154664097.1">
    <property type="nucleotide sequence ID" value="NZ_JACIDC010000005.1"/>
</dbReference>
<gene>
    <name evidence="1" type="ORF">GGR34_001856</name>
</gene>
<dbReference type="Pfam" id="PF00353">
    <property type="entry name" value="HemolysinCabind"/>
    <property type="match status" value="3"/>
</dbReference>
<evidence type="ECO:0000313" key="2">
    <source>
        <dbReference type="Proteomes" id="UP000519439"/>
    </source>
</evidence>
<dbReference type="Proteomes" id="UP000519439">
    <property type="component" value="Unassembled WGS sequence"/>
</dbReference>
<dbReference type="InterPro" id="IPR011049">
    <property type="entry name" value="Serralysin-like_metalloprot_C"/>
</dbReference>
<dbReference type="AlphaFoldDB" id="A0A7W6IEV2"/>
<dbReference type="InterPro" id="IPR001343">
    <property type="entry name" value="Hemolysn_Ca-bd"/>
</dbReference>